<dbReference type="EMBL" id="LSCV01000042">
    <property type="protein sequence ID" value="KXB39141.1"/>
    <property type="molecule type" value="Genomic_DNA"/>
</dbReference>
<dbReference type="OrthoDB" id="9809583at2"/>
<dbReference type="Gene3D" id="2.60.120.260">
    <property type="entry name" value="Galactose-binding domain-like"/>
    <property type="match status" value="1"/>
</dbReference>
<dbReference type="Pfam" id="PF00722">
    <property type="entry name" value="Glyco_hydro_16"/>
    <property type="match status" value="1"/>
</dbReference>
<feature type="signal peptide" evidence="2">
    <location>
        <begin position="1"/>
        <end position="27"/>
    </location>
</feature>
<reference evidence="5" key="1">
    <citation type="submission" date="2016-01" db="EMBL/GenBank/DDBJ databases">
        <authorList>
            <person name="Mitreva M."/>
            <person name="Pepin K.H."/>
            <person name="Mihindukulasuriya K.A."/>
            <person name="Fulton R."/>
            <person name="Fronick C."/>
            <person name="O'Laughlin M."/>
            <person name="Miner T."/>
            <person name="Herter B."/>
            <person name="Rosa B.A."/>
            <person name="Cordes M."/>
            <person name="Tomlinson C."/>
            <person name="Wollam A."/>
            <person name="Palsikar V.B."/>
            <person name="Mardis E.R."/>
            <person name="Wilson R.K."/>
        </authorList>
    </citation>
    <scope>NUCLEOTIDE SEQUENCE [LARGE SCALE GENOMIC DNA]</scope>
    <source>
        <strain evidence="5">KA00274</strain>
    </source>
</reference>
<evidence type="ECO:0000256" key="1">
    <source>
        <dbReference type="ARBA" id="ARBA00006865"/>
    </source>
</evidence>
<dbReference type="PANTHER" id="PTHR10963:SF55">
    <property type="entry name" value="GLYCOSIDE HYDROLASE FAMILY 16 PROTEIN"/>
    <property type="match status" value="1"/>
</dbReference>
<evidence type="ECO:0000313" key="4">
    <source>
        <dbReference type="EMBL" id="KXB39141.1"/>
    </source>
</evidence>
<feature type="chain" id="PRO_5007460314" evidence="2">
    <location>
        <begin position="28"/>
        <end position="450"/>
    </location>
</feature>
<dbReference type="InterPro" id="IPR008979">
    <property type="entry name" value="Galactose-bd-like_sf"/>
</dbReference>
<organism evidence="4 5">
    <name type="scientific">Amygdalobacter nucleatus</name>
    <dbReference type="NCBI Taxonomy" id="3029274"/>
    <lineage>
        <taxon>Bacteria</taxon>
        <taxon>Bacillati</taxon>
        <taxon>Bacillota</taxon>
        <taxon>Clostridia</taxon>
        <taxon>Eubacteriales</taxon>
        <taxon>Oscillospiraceae</taxon>
        <taxon>Amygdalobacter</taxon>
    </lineage>
</organism>
<dbReference type="Proteomes" id="UP000070080">
    <property type="component" value="Unassembled WGS sequence"/>
</dbReference>
<gene>
    <name evidence="4" type="ORF">HMPREF1872_01169</name>
</gene>
<proteinExistence type="inferred from homology"/>
<dbReference type="SUPFAM" id="SSF49785">
    <property type="entry name" value="Galactose-binding domain-like"/>
    <property type="match status" value="1"/>
</dbReference>
<comment type="caution">
    <text evidence="4">The sequence shown here is derived from an EMBL/GenBank/DDBJ whole genome shotgun (WGS) entry which is preliminary data.</text>
</comment>
<dbReference type="InterPro" id="IPR013320">
    <property type="entry name" value="ConA-like_dom_sf"/>
</dbReference>
<dbReference type="STRING" id="1497955.HMPREF1872_01169"/>
<name>A0A133Y7G8_9FIRM</name>
<dbReference type="AlphaFoldDB" id="A0A133Y7G8"/>
<dbReference type="InterPro" id="IPR000757">
    <property type="entry name" value="Beta-glucanase-like"/>
</dbReference>
<dbReference type="PROSITE" id="PS51762">
    <property type="entry name" value="GH16_2"/>
    <property type="match status" value="1"/>
</dbReference>
<evidence type="ECO:0000259" key="3">
    <source>
        <dbReference type="PROSITE" id="PS51762"/>
    </source>
</evidence>
<sequence>MKKIGLKLCSLLLAGLASLALEQVVQAETYSPYLPDPEASKWQLVKQAEFDGTELDRSLFSDVYLTHWSELDLVKANYALGNGRIKLMIDQYQPGWRPGTKQQISSIQTGMKDGLHIWDKTLPISGHFPAVDNYATKYGYFELRAKAQNGGGIHSAWWMIGDQYKYDKSAEVDIFEILGKDIHPNKSKVWVTIHPWYDTVIRKQSLNYWVDGDISKDYHIYGFEWTKEGMKWYFDGQLVRSTKQSPDYKMYTLLGIYQSWGGLFSWQGPVDENQAYPKSFDIDYFRVYKTADMLNEDAEEAQKAEAKANEIPSRAAIFGGDFTWDWYHQPGHLNDDNMGTTLQSCDDPKFPVNIYADFKEPRELKQMQLYTHYGQGQGITNLIVEYLDEASGEWLQAGQVHHFNWMQNSSEVETMELEFDNKITTKHVRVKVLDANLTWHHFAINELQFM</sequence>
<evidence type="ECO:0000256" key="2">
    <source>
        <dbReference type="SAM" id="SignalP"/>
    </source>
</evidence>
<keyword evidence="2" id="KW-0732">Signal</keyword>
<feature type="domain" description="GH16" evidence="3">
    <location>
        <begin position="29"/>
        <end position="293"/>
    </location>
</feature>
<dbReference type="CDD" id="cd00413">
    <property type="entry name" value="Glyco_hydrolase_16"/>
    <property type="match status" value="1"/>
</dbReference>
<accession>A0A133Y7G8</accession>
<protein>
    <submittedName>
        <fullName evidence="4">GlcNAc-alpha-1,4-Gal-releasing endo-beta-galactosidase domain protein</fullName>
    </submittedName>
</protein>
<dbReference type="InterPro" id="IPR050546">
    <property type="entry name" value="Glycosyl_Hydrlase_16"/>
</dbReference>
<dbReference type="Gene3D" id="2.60.120.200">
    <property type="match status" value="1"/>
</dbReference>
<dbReference type="RefSeq" id="WP_066714696.1">
    <property type="nucleotide sequence ID" value="NZ_JARFNM010000001.1"/>
</dbReference>
<evidence type="ECO:0000313" key="5">
    <source>
        <dbReference type="Proteomes" id="UP000070080"/>
    </source>
</evidence>
<dbReference type="GO" id="GO:0004553">
    <property type="term" value="F:hydrolase activity, hydrolyzing O-glycosyl compounds"/>
    <property type="evidence" value="ECO:0007669"/>
    <property type="project" value="InterPro"/>
</dbReference>
<keyword evidence="5" id="KW-1185">Reference proteome</keyword>
<dbReference type="SUPFAM" id="SSF49899">
    <property type="entry name" value="Concanavalin A-like lectins/glucanases"/>
    <property type="match status" value="1"/>
</dbReference>
<dbReference type="GO" id="GO:0005975">
    <property type="term" value="P:carbohydrate metabolic process"/>
    <property type="evidence" value="ECO:0007669"/>
    <property type="project" value="InterPro"/>
</dbReference>
<comment type="similarity">
    <text evidence="1">Belongs to the glycosyl hydrolase 16 family.</text>
</comment>
<dbReference type="PANTHER" id="PTHR10963">
    <property type="entry name" value="GLYCOSYL HYDROLASE-RELATED"/>
    <property type="match status" value="1"/>
</dbReference>